<name>A0A497YLS8_9BACL</name>
<sequence length="503" mass="57926">MVIRTIANRVGTIEIDQNAFYFLQPLTAFKTEEMEQIERAYEKQMQQVTGNPTFLSAQEISFQSGQVRFEYDLTDLHSFNALKAMELEDKLTYYLSLVQLARQSEINVLWQKENFVLNKEESLLHAMVTENDVMPLSNEKDRLMAVKELIIISLTRLNQVYGRPRRTDFLEQSDEVIRFAETIYLRLQSLEEMESYISDVFNQVEEKKKAKQQELELAKQNQTKWSVTMASLRESLQRLPSFNKKPKENRTKPAAGGNKKLFVGVAAVLLAAFGLNVVLTQATENAQETELGEGTDGELNLTDVYRDGLLGDTESVLESLESVDYSELQPADQEVLNRLYIKQGEYEKALRNQPELIGTIAEQLSRDEDVEGLENLQETTDEPSEVIEFELAAVEEEWTRIVELRNQVELTDWRVETVLAAFITEKDFQGAKGFLEKHHLTDEKFMSSVLEAEKEAIQLEELQAEKQKLKETIEKENDKKVSKKAEGRLKEINQEIEEITQQE</sequence>
<dbReference type="Proteomes" id="UP000280791">
    <property type="component" value="Unassembled WGS sequence"/>
</dbReference>
<accession>A0A497YLS8</accession>
<evidence type="ECO:0000256" key="2">
    <source>
        <dbReference type="SAM" id="Phobius"/>
    </source>
</evidence>
<dbReference type="RefSeq" id="WP_121301324.1">
    <property type="nucleotide sequence ID" value="NZ_QBEW01000083.1"/>
</dbReference>
<dbReference type="EMBL" id="RCCP01000009">
    <property type="protein sequence ID" value="RLJ81352.1"/>
    <property type="molecule type" value="Genomic_DNA"/>
</dbReference>
<organism evidence="3 4">
    <name type="scientific">Planococcus citreus</name>
    <dbReference type="NCBI Taxonomy" id="1373"/>
    <lineage>
        <taxon>Bacteria</taxon>
        <taxon>Bacillati</taxon>
        <taxon>Bacillota</taxon>
        <taxon>Bacilli</taxon>
        <taxon>Bacillales</taxon>
        <taxon>Caryophanaceae</taxon>
        <taxon>Planococcus</taxon>
    </lineage>
</organism>
<keyword evidence="4" id="KW-1185">Reference proteome</keyword>
<gene>
    <name evidence="3" type="ORF">DFR62_3397</name>
</gene>
<dbReference type="AlphaFoldDB" id="A0A497YLS8"/>
<proteinExistence type="predicted"/>
<evidence type="ECO:0000313" key="4">
    <source>
        <dbReference type="Proteomes" id="UP000280791"/>
    </source>
</evidence>
<reference evidence="3 4" key="1">
    <citation type="submission" date="2018-10" db="EMBL/GenBank/DDBJ databases">
        <title>Genomic Encyclopedia of Type Strains, Phase IV (KMG-IV): sequencing the most valuable type-strain genomes for metagenomic binning, comparative biology and taxonomic classification.</title>
        <authorList>
            <person name="Goeker M."/>
        </authorList>
    </citation>
    <scope>NUCLEOTIDE SEQUENCE [LARGE SCALE GENOMIC DNA]</scope>
    <source>
        <strain evidence="3 4">DSM 20549</strain>
    </source>
</reference>
<feature type="coiled-coil region" evidence="1">
    <location>
        <begin position="449"/>
        <end position="502"/>
    </location>
</feature>
<keyword evidence="2" id="KW-1133">Transmembrane helix</keyword>
<evidence type="ECO:0000256" key="1">
    <source>
        <dbReference type="SAM" id="Coils"/>
    </source>
</evidence>
<comment type="caution">
    <text evidence="3">The sequence shown here is derived from an EMBL/GenBank/DDBJ whole genome shotgun (WGS) entry which is preliminary data.</text>
</comment>
<keyword evidence="2" id="KW-0472">Membrane</keyword>
<keyword evidence="1" id="KW-0175">Coiled coil</keyword>
<feature type="transmembrane region" description="Helical" evidence="2">
    <location>
        <begin position="261"/>
        <end position="279"/>
    </location>
</feature>
<keyword evidence="2" id="KW-0812">Transmembrane</keyword>
<evidence type="ECO:0000313" key="3">
    <source>
        <dbReference type="EMBL" id="RLJ81352.1"/>
    </source>
</evidence>
<protein>
    <submittedName>
        <fullName evidence="3">Uncharacterized protein</fullName>
    </submittedName>
</protein>